<keyword evidence="4" id="KW-1185">Reference proteome</keyword>
<dbReference type="GO" id="GO:0016020">
    <property type="term" value="C:membrane"/>
    <property type="evidence" value="ECO:0007669"/>
    <property type="project" value="UniProtKB-SubCell"/>
</dbReference>
<protein>
    <recommendedName>
        <fullName evidence="1">HVA22-like protein</fullName>
    </recommendedName>
</protein>
<dbReference type="EMBL" id="VEPZ02000351">
    <property type="protein sequence ID" value="KAE8726649.1"/>
    <property type="molecule type" value="Genomic_DNA"/>
</dbReference>
<evidence type="ECO:0000256" key="1">
    <source>
        <dbReference type="RuleBase" id="RU362006"/>
    </source>
</evidence>
<evidence type="ECO:0000256" key="2">
    <source>
        <dbReference type="SAM" id="MobiDB-lite"/>
    </source>
</evidence>
<accession>A0A6A3CHQ9</accession>
<gene>
    <name evidence="3" type="ORF">F3Y22_tig00006570pilonHSYRG00120</name>
</gene>
<feature type="transmembrane region" description="Helical" evidence="1">
    <location>
        <begin position="43"/>
        <end position="64"/>
    </location>
</feature>
<dbReference type="Pfam" id="PF03134">
    <property type="entry name" value="TB2_DP1_HVA22"/>
    <property type="match status" value="1"/>
</dbReference>
<evidence type="ECO:0000313" key="3">
    <source>
        <dbReference type="EMBL" id="KAE8726649.1"/>
    </source>
</evidence>
<sequence length="182" mass="21704">MLGDFINRIFVLALGYAYPAFECFKTVEKNKVGIEELRFWCQYWILMAFLIVFEWTGEVFISWLPMYGEMKVGMLVYLWYPKTKGTGYVYDTLLRPFMARHETEVDRKIQEIKARIWDFIFKYCQRFAVMGQGKFFEMLQYMANQSLKFKQANQVVLQKPDDPSTPNGHRDSPRMRPRPAQT</sequence>
<keyword evidence="1" id="KW-0472">Membrane</keyword>
<keyword evidence="1" id="KW-1133">Transmembrane helix</keyword>
<comment type="subcellular location">
    <subcellularLocation>
        <location evidence="1">Membrane</location>
        <topology evidence="1">Multi-pass membrane protein</topology>
    </subcellularLocation>
</comment>
<organism evidence="3 4">
    <name type="scientific">Hibiscus syriacus</name>
    <name type="common">Rose of Sharon</name>
    <dbReference type="NCBI Taxonomy" id="106335"/>
    <lineage>
        <taxon>Eukaryota</taxon>
        <taxon>Viridiplantae</taxon>
        <taxon>Streptophyta</taxon>
        <taxon>Embryophyta</taxon>
        <taxon>Tracheophyta</taxon>
        <taxon>Spermatophyta</taxon>
        <taxon>Magnoliopsida</taxon>
        <taxon>eudicotyledons</taxon>
        <taxon>Gunneridae</taxon>
        <taxon>Pentapetalae</taxon>
        <taxon>rosids</taxon>
        <taxon>malvids</taxon>
        <taxon>Malvales</taxon>
        <taxon>Malvaceae</taxon>
        <taxon>Malvoideae</taxon>
        <taxon>Hibiscus</taxon>
    </lineage>
</organism>
<comment type="caution">
    <text evidence="1">Lacks conserved residue(s) required for the propagation of feature annotation.</text>
</comment>
<name>A0A6A3CHQ9_HIBSY</name>
<keyword evidence="1" id="KW-0812">Transmembrane</keyword>
<proteinExistence type="inferred from homology"/>
<dbReference type="InterPro" id="IPR004345">
    <property type="entry name" value="TB2_DP1_HVA22"/>
</dbReference>
<dbReference type="PANTHER" id="PTHR12300:SF162">
    <property type="entry name" value="HVA22-LIKE PROTEIN J"/>
    <property type="match status" value="1"/>
</dbReference>
<evidence type="ECO:0000313" key="4">
    <source>
        <dbReference type="Proteomes" id="UP000436088"/>
    </source>
</evidence>
<dbReference type="PANTHER" id="PTHR12300">
    <property type="entry name" value="HVA22-LIKE PROTEINS"/>
    <property type="match status" value="1"/>
</dbReference>
<dbReference type="Proteomes" id="UP000436088">
    <property type="component" value="Unassembled WGS sequence"/>
</dbReference>
<feature type="region of interest" description="Disordered" evidence="2">
    <location>
        <begin position="158"/>
        <end position="182"/>
    </location>
</feature>
<comment type="caution">
    <text evidence="3">The sequence shown here is derived from an EMBL/GenBank/DDBJ whole genome shotgun (WGS) entry which is preliminary data.</text>
</comment>
<comment type="similarity">
    <text evidence="1">Belongs to the DP1 family.</text>
</comment>
<dbReference type="AlphaFoldDB" id="A0A6A3CHQ9"/>
<reference evidence="3" key="1">
    <citation type="submission" date="2019-09" db="EMBL/GenBank/DDBJ databases">
        <title>Draft genome information of white flower Hibiscus syriacus.</title>
        <authorList>
            <person name="Kim Y.-M."/>
        </authorList>
    </citation>
    <scope>NUCLEOTIDE SEQUENCE [LARGE SCALE GENOMIC DNA]</scope>
    <source>
        <strain evidence="3">YM2019G1</strain>
    </source>
</reference>